<dbReference type="EMBL" id="BGPR01004354">
    <property type="protein sequence ID" value="GBM98769.1"/>
    <property type="molecule type" value="Genomic_DNA"/>
</dbReference>
<accession>A0A4Y2K9X9</accession>
<reference evidence="1 2" key="1">
    <citation type="journal article" date="2019" name="Sci. Rep.">
        <title>Orb-weaving spider Araneus ventricosus genome elucidates the spidroin gene catalogue.</title>
        <authorList>
            <person name="Kono N."/>
            <person name="Nakamura H."/>
            <person name="Ohtoshi R."/>
            <person name="Moran D.A.P."/>
            <person name="Shinohara A."/>
            <person name="Yoshida Y."/>
            <person name="Fujiwara M."/>
            <person name="Mori M."/>
            <person name="Tomita M."/>
            <person name="Arakawa K."/>
        </authorList>
    </citation>
    <scope>NUCLEOTIDE SEQUENCE [LARGE SCALE GENOMIC DNA]</scope>
</reference>
<sequence length="96" mass="10702">MVSEKNLRPNSNKLDCSSWIECNPSCSTIIFCPFPFEISSSFASSVSSLLAGTGFTICFCSRRQRSQHLSKSTLFPRSQHLQHQHVRSRTCCASLG</sequence>
<dbReference type="Proteomes" id="UP000499080">
    <property type="component" value="Unassembled WGS sequence"/>
</dbReference>
<keyword evidence="2" id="KW-1185">Reference proteome</keyword>
<comment type="caution">
    <text evidence="1">The sequence shown here is derived from an EMBL/GenBank/DDBJ whole genome shotgun (WGS) entry which is preliminary data.</text>
</comment>
<evidence type="ECO:0000313" key="1">
    <source>
        <dbReference type="EMBL" id="GBM98769.1"/>
    </source>
</evidence>
<dbReference type="AlphaFoldDB" id="A0A4Y2K9X9"/>
<organism evidence="1 2">
    <name type="scientific">Araneus ventricosus</name>
    <name type="common">Orbweaver spider</name>
    <name type="synonym">Epeira ventricosa</name>
    <dbReference type="NCBI Taxonomy" id="182803"/>
    <lineage>
        <taxon>Eukaryota</taxon>
        <taxon>Metazoa</taxon>
        <taxon>Ecdysozoa</taxon>
        <taxon>Arthropoda</taxon>
        <taxon>Chelicerata</taxon>
        <taxon>Arachnida</taxon>
        <taxon>Araneae</taxon>
        <taxon>Araneomorphae</taxon>
        <taxon>Entelegynae</taxon>
        <taxon>Araneoidea</taxon>
        <taxon>Araneidae</taxon>
        <taxon>Araneus</taxon>
    </lineage>
</organism>
<proteinExistence type="predicted"/>
<gene>
    <name evidence="1" type="ORF">AVEN_73194_1</name>
</gene>
<name>A0A4Y2K9X9_ARAVE</name>
<evidence type="ECO:0000313" key="2">
    <source>
        <dbReference type="Proteomes" id="UP000499080"/>
    </source>
</evidence>
<protein>
    <submittedName>
        <fullName evidence="1">Uncharacterized protein</fullName>
    </submittedName>
</protein>